<dbReference type="VEuPathDB" id="CryptoDB:Vbra_21359"/>
<sequence length="659" mass="71874">MLSRVAALRSALARGGLAAVQHVVGVRPSVVLTSGSLTQTAVRCIATGTKGPSEDTRTAAQQGGSYPSRVAAGIANRERVTSSDSITSLKKRIRDTDAKLNKTTAELGQVREELGAVRDSIQSLLDQRACAAIASCFLQPGDQRGTLEELKTTVAALQLKVQQIEEATQQARDDTPTSQREASTEGSTTETPPDTAATEEGTPCHVVKTHASDFQATIDAIHETVRRHGGTLFTDIEASQVLKAGDIHLNVGGRTVILAPDALALPDLANTYLAHLLLRHMSALPRITMEDGRQLPFLDASRIFGTWLEDRVAVAQQEGKFIDELTDEERSKVSIRFYHDKLIKNRLLGDGSAGIMDAAKALEDVERFYTEIGGLLRTGEDKGSVKSVCVRSHREASLQVTLDQPTSSDSIREIFNDRVGGGTTLKTSPEHFHLAVDFLRRIRLSLPGSVVEPPHVPGALQPSLQVTLTSLQLCPSHVASPAQLSEVAAMAGKKVEALRSVYSSARDNHDYARFLQQVENAENLLLLTRKGPYGFAYLIDGTIPPVRTETVTVDRPVRVFSLCGHGFDKLTEFKTDGESAKVTVLGMEASNEKWKFRVNLKGRSLILGWHSSDVRWCRQSFHRDCVPEGYSGKRDEDRHAWLGGECEFKADVVEAITFV</sequence>
<feature type="compositionally biased region" description="Low complexity" evidence="2">
    <location>
        <begin position="188"/>
        <end position="202"/>
    </location>
</feature>
<dbReference type="EMBL" id="CDMY01000456">
    <property type="protein sequence ID" value="CEM14496.1"/>
    <property type="molecule type" value="Genomic_DNA"/>
</dbReference>
<evidence type="ECO:0008006" key="5">
    <source>
        <dbReference type="Google" id="ProtNLM"/>
    </source>
</evidence>
<proteinExistence type="predicted"/>
<evidence type="ECO:0000313" key="3">
    <source>
        <dbReference type="EMBL" id="CEM14496.1"/>
    </source>
</evidence>
<evidence type="ECO:0000256" key="1">
    <source>
        <dbReference type="SAM" id="Coils"/>
    </source>
</evidence>
<dbReference type="InParanoid" id="A0A0G4FKK5"/>
<evidence type="ECO:0000313" key="4">
    <source>
        <dbReference type="Proteomes" id="UP000041254"/>
    </source>
</evidence>
<reference evidence="3 4" key="1">
    <citation type="submission" date="2014-11" db="EMBL/GenBank/DDBJ databases">
        <authorList>
            <person name="Zhu J."/>
            <person name="Qi W."/>
            <person name="Song R."/>
        </authorList>
    </citation>
    <scope>NUCLEOTIDE SEQUENCE [LARGE SCALE GENOMIC DNA]</scope>
</reference>
<feature type="compositionally biased region" description="Polar residues" evidence="2">
    <location>
        <begin position="166"/>
        <end position="187"/>
    </location>
</feature>
<evidence type="ECO:0000256" key="2">
    <source>
        <dbReference type="SAM" id="MobiDB-lite"/>
    </source>
</evidence>
<feature type="region of interest" description="Disordered" evidence="2">
    <location>
        <begin position="166"/>
        <end position="202"/>
    </location>
</feature>
<name>A0A0G4FKK5_VITBC</name>
<keyword evidence="1" id="KW-0175">Coiled coil</keyword>
<feature type="coiled-coil region" evidence="1">
    <location>
        <begin position="86"/>
        <end position="113"/>
    </location>
</feature>
<gene>
    <name evidence="3" type="ORF">Vbra_21359</name>
</gene>
<dbReference type="PhylomeDB" id="A0A0G4FKK5"/>
<accession>A0A0G4FKK5</accession>
<keyword evidence="4" id="KW-1185">Reference proteome</keyword>
<protein>
    <recommendedName>
        <fullName evidence="5">TLDc domain-containing protein</fullName>
    </recommendedName>
</protein>
<organism evidence="3 4">
    <name type="scientific">Vitrella brassicaformis (strain CCMP3155)</name>
    <dbReference type="NCBI Taxonomy" id="1169540"/>
    <lineage>
        <taxon>Eukaryota</taxon>
        <taxon>Sar</taxon>
        <taxon>Alveolata</taxon>
        <taxon>Colpodellida</taxon>
        <taxon>Vitrellaceae</taxon>
        <taxon>Vitrella</taxon>
    </lineage>
</organism>
<dbReference type="AlphaFoldDB" id="A0A0G4FKK5"/>
<dbReference type="Proteomes" id="UP000041254">
    <property type="component" value="Unassembled WGS sequence"/>
</dbReference>